<protein>
    <submittedName>
        <fullName evidence="2">Uncharacterized protein</fullName>
    </submittedName>
</protein>
<evidence type="ECO:0000313" key="2">
    <source>
        <dbReference type="EMBL" id="PWV00625.1"/>
    </source>
</evidence>
<proteinExistence type="predicted"/>
<dbReference type="VEuPathDB" id="TriTrypDB:C4B63_6g487"/>
<gene>
    <name evidence="2" type="ORF">C4B63_6g487</name>
</gene>
<evidence type="ECO:0000313" key="3">
    <source>
        <dbReference type="Proteomes" id="UP000246121"/>
    </source>
</evidence>
<dbReference type="VEuPathDB" id="TriTrypDB:TCSYLVIO_002549"/>
<comment type="caution">
    <text evidence="2">The sequence shown here is derived from an EMBL/GenBank/DDBJ whole genome shotgun (WGS) entry which is preliminary data.</text>
</comment>
<dbReference type="VEuPathDB" id="TriTrypDB:BCY84_15743"/>
<sequence>MVDGGEQTLLGGAETGNSFDNQKSLSNSGSLKEFLSSRIRDGFASSAYWGATGEVPPREPNDVAGRKPHAFEMEINKKLVPFPEDKTSLPRTLDYTLVGLHRLKGDGSEIKPQLNAAQMRFLETSSNSLEADTNGGKKPNLMETTTTQNRTIGKGKFDPDVLDALSKGLEDLEDSSKQRDHLKNLPLEGPAPNHYRPTSWDYCDMSGIDPSSYWVTKRDPNAPGGDGFLPVYKSRYNLVEKEGPVRREKATTMLEQGRNVDKGLLKDTVKNMNKKSLPEGYQPWSANEWMSTTHDYHAPYNVAEAAATNRRSATIPLPRTYHTLSPAHEQSVLSLSQRHMMRHSGNWATEYSDSYLNRFDQAEKNKEHSKRSIFDIRYGTYTMHHSAHHPRDDTATGEMYTPSEVVPGQYTTMSQQPLHARNALSQKANNS</sequence>
<dbReference type="Proteomes" id="UP000246121">
    <property type="component" value="Unassembled WGS sequence"/>
</dbReference>
<evidence type="ECO:0000256" key="1">
    <source>
        <dbReference type="SAM" id="MobiDB-lite"/>
    </source>
</evidence>
<dbReference type="EMBL" id="PRFA01000006">
    <property type="protein sequence ID" value="PWV00625.1"/>
    <property type="molecule type" value="Genomic_DNA"/>
</dbReference>
<dbReference type="VEuPathDB" id="TriTrypDB:ECC02_004872"/>
<organism evidence="2 3">
    <name type="scientific">Trypanosoma cruzi</name>
    <dbReference type="NCBI Taxonomy" id="5693"/>
    <lineage>
        <taxon>Eukaryota</taxon>
        <taxon>Discoba</taxon>
        <taxon>Euglenozoa</taxon>
        <taxon>Kinetoplastea</taxon>
        <taxon>Metakinetoplastina</taxon>
        <taxon>Trypanosomatida</taxon>
        <taxon>Trypanosomatidae</taxon>
        <taxon>Trypanosoma</taxon>
        <taxon>Schizotrypanum</taxon>
    </lineage>
</organism>
<dbReference type="VEuPathDB" id="TriTrypDB:C3747_123g60"/>
<feature type="compositionally biased region" description="Polar residues" evidence="1">
    <location>
        <begin position="15"/>
        <end position="27"/>
    </location>
</feature>
<dbReference type="VEuPathDB" id="TriTrypDB:TcBrA4_0079210"/>
<dbReference type="VEuPathDB" id="TriTrypDB:TcCL_NonESM05950"/>
<dbReference type="VEuPathDB" id="TriTrypDB:TcG_04998"/>
<dbReference type="AlphaFoldDB" id="A0A2V2VX08"/>
<reference evidence="2 3" key="1">
    <citation type="journal article" date="2018" name="Microb. Genom.">
        <title>Expanding an expanded genome: long-read sequencing of Trypanosoma cruzi.</title>
        <authorList>
            <person name="Berna L."/>
            <person name="Rodriguez M."/>
            <person name="Chiribao M.L."/>
            <person name="Parodi-Talice A."/>
            <person name="Pita S."/>
            <person name="Rijo G."/>
            <person name="Alvarez-Valin F."/>
            <person name="Robello C."/>
        </authorList>
    </citation>
    <scope>NUCLEOTIDE SEQUENCE [LARGE SCALE GENOMIC DNA]</scope>
    <source>
        <strain evidence="2 3">Dm28c</strain>
    </source>
</reference>
<dbReference type="VEuPathDB" id="TriTrypDB:TcYC6_0013290"/>
<accession>A0A2V2VX08</accession>
<dbReference type="VEuPathDB" id="TriTrypDB:TCDM_04566"/>
<name>A0A2V2VX08_TRYCR</name>
<feature type="region of interest" description="Disordered" evidence="1">
    <location>
        <begin position="1"/>
        <end position="27"/>
    </location>
</feature>
<dbReference type="VEuPathDB" id="TriTrypDB:TcCLB.508815.50"/>
<dbReference type="VEuPathDB" id="TriTrypDB:Tc_MARK_1286"/>